<accession>A0A1F7RY16</accession>
<proteinExistence type="predicted"/>
<name>A0A1F7RY16_9BACT</name>
<evidence type="ECO:0000313" key="2">
    <source>
        <dbReference type="Proteomes" id="UP000178797"/>
    </source>
</evidence>
<comment type="caution">
    <text evidence="1">The sequence shown here is derived from an EMBL/GenBank/DDBJ whole genome shotgun (WGS) entry which is preliminary data.</text>
</comment>
<protein>
    <submittedName>
        <fullName evidence="1">Uncharacterized protein</fullName>
    </submittedName>
</protein>
<organism evidence="1 2">
    <name type="scientific">Candidatus Schekmanbacteria bacterium RBG_16_38_10</name>
    <dbReference type="NCBI Taxonomy" id="1817879"/>
    <lineage>
        <taxon>Bacteria</taxon>
        <taxon>Candidatus Schekmaniibacteriota</taxon>
    </lineage>
</organism>
<dbReference type="EMBL" id="MGDE01000087">
    <property type="protein sequence ID" value="OGL46466.1"/>
    <property type="molecule type" value="Genomic_DNA"/>
</dbReference>
<dbReference type="AlphaFoldDB" id="A0A1F7RY16"/>
<reference evidence="1 2" key="1">
    <citation type="journal article" date="2016" name="Nat. Commun.">
        <title>Thousands of microbial genomes shed light on interconnected biogeochemical processes in an aquifer system.</title>
        <authorList>
            <person name="Anantharaman K."/>
            <person name="Brown C.T."/>
            <person name="Hug L.A."/>
            <person name="Sharon I."/>
            <person name="Castelle C.J."/>
            <person name="Probst A.J."/>
            <person name="Thomas B.C."/>
            <person name="Singh A."/>
            <person name="Wilkins M.J."/>
            <person name="Karaoz U."/>
            <person name="Brodie E.L."/>
            <person name="Williams K.H."/>
            <person name="Hubbard S.S."/>
            <person name="Banfield J.F."/>
        </authorList>
    </citation>
    <scope>NUCLEOTIDE SEQUENCE [LARGE SCALE GENOMIC DNA]</scope>
</reference>
<sequence length="74" mass="8645">MTNFLNQFYNDEHTREAVKAFFLEQLDKLALEKVYSGEETTGIKDAKETIERAFIELKELYGKDIKINSVNQAR</sequence>
<dbReference type="Proteomes" id="UP000178797">
    <property type="component" value="Unassembled WGS sequence"/>
</dbReference>
<evidence type="ECO:0000313" key="1">
    <source>
        <dbReference type="EMBL" id="OGL46466.1"/>
    </source>
</evidence>
<gene>
    <name evidence="1" type="ORF">A2W05_07115</name>
</gene>